<dbReference type="AlphaFoldDB" id="F5YDP5"/>
<reference evidence="5" key="1">
    <citation type="submission" date="2009-12" db="EMBL/GenBank/DDBJ databases">
        <title>Complete sequence of Treponema azotonutricium strain ZAS-9.</title>
        <authorList>
            <person name="Tetu S.G."/>
            <person name="Matson E."/>
            <person name="Ren Q."/>
            <person name="Seshadri R."/>
            <person name="Elbourne L."/>
            <person name="Hassan K.A."/>
            <person name="Durkin A."/>
            <person name="Radune D."/>
            <person name="Mohamoud Y."/>
            <person name="Shay R."/>
            <person name="Jin S."/>
            <person name="Zhang X."/>
            <person name="Lucey K."/>
            <person name="Ballor N.R."/>
            <person name="Ottesen E."/>
            <person name="Rosenthal R."/>
            <person name="Allen A."/>
            <person name="Leadbetter J.R."/>
            <person name="Paulsen I.T."/>
        </authorList>
    </citation>
    <scope>NUCLEOTIDE SEQUENCE [LARGE SCALE GENOMIC DNA]</scope>
    <source>
        <strain evidence="5">ATCC BAA-888 / DSM 13862 / ZAS-9</strain>
    </source>
</reference>
<feature type="domain" description="CobQ/CobB/MinD/ParA nucleotide binding" evidence="3">
    <location>
        <begin position="6"/>
        <end position="268"/>
    </location>
</feature>
<dbReference type="Gene3D" id="3.40.50.300">
    <property type="entry name" value="P-loop containing nucleotide triphosphate hydrolases"/>
    <property type="match status" value="1"/>
</dbReference>
<evidence type="ECO:0000313" key="4">
    <source>
        <dbReference type="EMBL" id="AEF80608.1"/>
    </source>
</evidence>
<dbReference type="HOGENOM" id="CLU_037612_0_2_12"/>
<reference evidence="4 5" key="2">
    <citation type="journal article" date="2011" name="ISME J.">
        <title>RNA-seq reveals cooperative metabolic interactions between two termite-gut spirochete species in co-culture.</title>
        <authorList>
            <person name="Rosenthal A.Z."/>
            <person name="Matson E.G."/>
            <person name="Eldar A."/>
            <person name="Leadbetter J.R."/>
        </authorList>
    </citation>
    <scope>NUCLEOTIDE SEQUENCE [LARGE SCALE GENOMIC DNA]</scope>
    <source>
        <strain evidence="5">ATCC BAA-888 / DSM 13862 / ZAS-9</strain>
    </source>
</reference>
<name>F5YDP5_LEAAZ</name>
<dbReference type="GO" id="GO:0005829">
    <property type="term" value="C:cytosol"/>
    <property type="evidence" value="ECO:0007669"/>
    <property type="project" value="TreeGrafter"/>
</dbReference>
<dbReference type="RefSeq" id="WP_015712814.1">
    <property type="nucleotide sequence ID" value="NC_015577.1"/>
</dbReference>
<dbReference type="GO" id="GO:0005524">
    <property type="term" value="F:ATP binding"/>
    <property type="evidence" value="ECO:0007669"/>
    <property type="project" value="UniProtKB-KW"/>
</dbReference>
<organism evidence="4 5">
    <name type="scientific">Leadbettera azotonutricia (strain ATCC BAA-888 / DSM 13862 / ZAS-9)</name>
    <name type="common">Treponema azotonutricium</name>
    <dbReference type="NCBI Taxonomy" id="545695"/>
    <lineage>
        <taxon>Bacteria</taxon>
        <taxon>Pseudomonadati</taxon>
        <taxon>Spirochaetota</taxon>
        <taxon>Spirochaetia</taxon>
        <taxon>Spirochaetales</taxon>
        <taxon>Breznakiellaceae</taxon>
        <taxon>Leadbettera</taxon>
    </lineage>
</organism>
<keyword evidence="1" id="KW-0547">Nucleotide-binding</keyword>
<dbReference type="SUPFAM" id="SSF52540">
    <property type="entry name" value="P-loop containing nucleoside triphosphate hydrolases"/>
    <property type="match status" value="1"/>
</dbReference>
<accession>F5YDP5</accession>
<evidence type="ECO:0000256" key="2">
    <source>
        <dbReference type="ARBA" id="ARBA00022840"/>
    </source>
</evidence>
<protein>
    <submittedName>
        <fullName evidence="4">ATP-binding protein</fullName>
    </submittedName>
</protein>
<sequence length="381" mass="42091">MRIIPIASGKGGVGKSMVAANLGVAFAQAGQRVVLADLDLGASNLHLVLGHQSPKNGIGVWLNDTKSDFNEVIADTDIRGLRFIPGDTEIPGTANLKAFQLKALVKRFMALKDDTDILVLDLGAGTHQSILDFFLLSGQGIVVSAPAVTAVLNAYVFLKNTVFRLMFTSFGKGSKARTYLEQARKDGSGPQKLYIPKLLPEIKKIDAPSYEKFMARIANLHPRLIMNMIDAPKDADVAMKIRRSCEEYLDLKIEHLGVIYRDNIQDTALSSRLPVVLYKPNSILSQAVYRIADKILSTDQEDTFLNEKEIEESFQEAGMEAEIDFESKVDYVEDLLHSGALSQGDLVETVKSQQIELAKIRKENNFLKFKLSKAMAKGYKP</sequence>
<dbReference type="PANTHER" id="PTHR43384:SF4">
    <property type="entry name" value="CELLULOSE BIOSYNTHESIS PROTEIN BCSQ-RELATED"/>
    <property type="match status" value="1"/>
</dbReference>
<dbReference type="InParanoid" id="F5YDP5"/>
<dbReference type="OrthoDB" id="9773088at2"/>
<keyword evidence="5" id="KW-1185">Reference proteome</keyword>
<dbReference type="Pfam" id="PF01656">
    <property type="entry name" value="CbiA"/>
    <property type="match status" value="1"/>
</dbReference>
<dbReference type="Proteomes" id="UP000009222">
    <property type="component" value="Chromosome"/>
</dbReference>
<evidence type="ECO:0000313" key="5">
    <source>
        <dbReference type="Proteomes" id="UP000009222"/>
    </source>
</evidence>
<dbReference type="InterPro" id="IPR002586">
    <property type="entry name" value="CobQ/CobB/MinD/ParA_Nub-bd_dom"/>
</dbReference>
<dbReference type="GO" id="GO:0051782">
    <property type="term" value="P:negative regulation of cell division"/>
    <property type="evidence" value="ECO:0007669"/>
    <property type="project" value="TreeGrafter"/>
</dbReference>
<dbReference type="STRING" id="545695.TREAZ_2720"/>
<dbReference type="InterPro" id="IPR027417">
    <property type="entry name" value="P-loop_NTPase"/>
</dbReference>
<proteinExistence type="predicted"/>
<dbReference type="PANTHER" id="PTHR43384">
    <property type="entry name" value="SEPTUM SITE-DETERMINING PROTEIN MIND HOMOLOG, CHLOROPLASTIC-RELATED"/>
    <property type="match status" value="1"/>
</dbReference>
<evidence type="ECO:0000256" key="1">
    <source>
        <dbReference type="ARBA" id="ARBA00022741"/>
    </source>
</evidence>
<dbReference type="KEGG" id="taz:TREAZ_2720"/>
<gene>
    <name evidence="4" type="ordered locus">TREAZ_2720</name>
</gene>
<keyword evidence="2 4" id="KW-0067">ATP-binding</keyword>
<dbReference type="EMBL" id="CP001841">
    <property type="protein sequence ID" value="AEF80608.1"/>
    <property type="molecule type" value="Genomic_DNA"/>
</dbReference>
<dbReference type="InterPro" id="IPR050625">
    <property type="entry name" value="ParA/MinD_ATPase"/>
</dbReference>
<evidence type="ECO:0000259" key="3">
    <source>
        <dbReference type="Pfam" id="PF01656"/>
    </source>
</evidence>
<dbReference type="GO" id="GO:0016887">
    <property type="term" value="F:ATP hydrolysis activity"/>
    <property type="evidence" value="ECO:0007669"/>
    <property type="project" value="TreeGrafter"/>
</dbReference>
<dbReference type="GO" id="GO:0009898">
    <property type="term" value="C:cytoplasmic side of plasma membrane"/>
    <property type="evidence" value="ECO:0007669"/>
    <property type="project" value="TreeGrafter"/>
</dbReference>
<dbReference type="eggNOG" id="COG0455">
    <property type="taxonomic scope" value="Bacteria"/>
</dbReference>